<dbReference type="Gene3D" id="3.90.180.10">
    <property type="entry name" value="Medium-chain alcohol dehydrogenases, catalytic domain"/>
    <property type="match status" value="2"/>
</dbReference>
<accession>A0A520S4D1</accession>
<evidence type="ECO:0008006" key="6">
    <source>
        <dbReference type="Google" id="ProtNLM"/>
    </source>
</evidence>
<dbReference type="PANTHER" id="PTHR43401:SF2">
    <property type="entry name" value="L-THREONINE 3-DEHYDROGENASE"/>
    <property type="match status" value="1"/>
</dbReference>
<proteinExistence type="predicted"/>
<keyword evidence="1" id="KW-0560">Oxidoreductase</keyword>
<dbReference type="InterPro" id="IPR036291">
    <property type="entry name" value="NAD(P)-bd_dom_sf"/>
</dbReference>
<dbReference type="SUPFAM" id="SSF51735">
    <property type="entry name" value="NAD(P)-binding Rossmann-fold domains"/>
    <property type="match status" value="1"/>
</dbReference>
<evidence type="ECO:0000313" key="5">
    <source>
        <dbReference type="Proteomes" id="UP000316199"/>
    </source>
</evidence>
<dbReference type="InterPro" id="IPR050129">
    <property type="entry name" value="Zn_alcohol_dh"/>
</dbReference>
<dbReference type="GO" id="GO:0016491">
    <property type="term" value="F:oxidoreductase activity"/>
    <property type="evidence" value="ECO:0007669"/>
    <property type="project" value="UniProtKB-KW"/>
</dbReference>
<protein>
    <recommendedName>
        <fullName evidence="6">Enoyl reductase (ER) domain-containing protein</fullName>
    </recommendedName>
</protein>
<dbReference type="Pfam" id="PF00107">
    <property type="entry name" value="ADH_zinc_N"/>
    <property type="match status" value="1"/>
</dbReference>
<name>A0A520S4D1_9GAMM</name>
<dbReference type="Proteomes" id="UP000316199">
    <property type="component" value="Unassembled WGS sequence"/>
</dbReference>
<dbReference type="Gene3D" id="3.40.50.720">
    <property type="entry name" value="NAD(P)-binding Rossmann-like Domain"/>
    <property type="match status" value="1"/>
</dbReference>
<organism evidence="4 5">
    <name type="scientific">OM182 bacterium</name>
    <dbReference type="NCBI Taxonomy" id="2510334"/>
    <lineage>
        <taxon>Bacteria</taxon>
        <taxon>Pseudomonadati</taxon>
        <taxon>Pseudomonadota</taxon>
        <taxon>Gammaproteobacteria</taxon>
        <taxon>OMG group</taxon>
        <taxon>OM182 clade</taxon>
    </lineage>
</organism>
<dbReference type="EMBL" id="SHAG01000003">
    <property type="protein sequence ID" value="RZO77352.1"/>
    <property type="molecule type" value="Genomic_DNA"/>
</dbReference>
<gene>
    <name evidence="4" type="ORF">EVA68_01825</name>
</gene>
<dbReference type="InterPro" id="IPR013154">
    <property type="entry name" value="ADH-like_N"/>
</dbReference>
<dbReference type="SUPFAM" id="SSF50129">
    <property type="entry name" value="GroES-like"/>
    <property type="match status" value="1"/>
</dbReference>
<sequence length="330" mass="36515">MKKMRAARLVEPQKMVCEDANFYEPVKGQVVVKNHMAAICGSDLHQVFFTRRGPKDFPGLPGWPGHEGVGEVIESHDENVKVGERVLTIPGGGFQRGFADYQTLPSSWCLQLPDYDGPEEDLLMAQQFGTTIFALRRGNMDFIGKTVAILGQGSAGMFFAWLAKRFGAEKVIVSDLSLARLEQSASFGADISVLGDPDGKGIREAVLDSSSGRGADIVIEAVGRKETIKQAIDIAGYRSNVVFFGLPDTNRDIPFNYAQFFMKQIQMYGVVDAQGEEDLKSFYTALDWIARREIDVTKMVSHRLPLESIDQALVLAHERDEDALKVTLTF</sequence>
<reference evidence="4 5" key="1">
    <citation type="submission" date="2019-02" db="EMBL/GenBank/DDBJ databases">
        <title>Prokaryotic population dynamics and viral predation in marine succession experiment using metagenomics: the confinement effect.</title>
        <authorList>
            <person name="Haro-Moreno J.M."/>
            <person name="Rodriguez-Valera F."/>
            <person name="Lopez-Perez M."/>
        </authorList>
    </citation>
    <scope>NUCLEOTIDE SEQUENCE [LARGE SCALE GENOMIC DNA]</scope>
    <source>
        <strain evidence="4">MED-G157</strain>
    </source>
</reference>
<evidence type="ECO:0000256" key="1">
    <source>
        <dbReference type="ARBA" id="ARBA00023002"/>
    </source>
</evidence>
<dbReference type="InterPro" id="IPR013149">
    <property type="entry name" value="ADH-like_C"/>
</dbReference>
<dbReference type="AlphaFoldDB" id="A0A520S4D1"/>
<evidence type="ECO:0000313" key="4">
    <source>
        <dbReference type="EMBL" id="RZO77352.1"/>
    </source>
</evidence>
<comment type="caution">
    <text evidence="4">The sequence shown here is derived from an EMBL/GenBank/DDBJ whole genome shotgun (WGS) entry which is preliminary data.</text>
</comment>
<evidence type="ECO:0000259" key="3">
    <source>
        <dbReference type="Pfam" id="PF08240"/>
    </source>
</evidence>
<feature type="domain" description="Alcohol dehydrogenase-like C-terminal" evidence="2">
    <location>
        <begin position="156"/>
        <end position="290"/>
    </location>
</feature>
<evidence type="ECO:0000259" key="2">
    <source>
        <dbReference type="Pfam" id="PF00107"/>
    </source>
</evidence>
<dbReference type="Pfam" id="PF08240">
    <property type="entry name" value="ADH_N"/>
    <property type="match status" value="1"/>
</dbReference>
<dbReference type="PANTHER" id="PTHR43401">
    <property type="entry name" value="L-THREONINE 3-DEHYDROGENASE"/>
    <property type="match status" value="1"/>
</dbReference>
<feature type="domain" description="Alcohol dehydrogenase-like N-terminal" evidence="3">
    <location>
        <begin position="27"/>
        <end position="114"/>
    </location>
</feature>
<dbReference type="InterPro" id="IPR011032">
    <property type="entry name" value="GroES-like_sf"/>
</dbReference>